<feature type="transmembrane region" description="Helical" evidence="1">
    <location>
        <begin position="42"/>
        <end position="62"/>
    </location>
</feature>
<sequence length="76" mass="8638">MKFNKSGITFKILLIQTLVFVIGMYVFGYFRSDGDPNSLKSLSGILVSSLVFLGFMCWTYGLNPFKTKKQIENSKE</sequence>
<evidence type="ECO:0000313" key="3">
    <source>
        <dbReference type="Proteomes" id="UP001165488"/>
    </source>
</evidence>
<proteinExistence type="predicted"/>
<evidence type="ECO:0000256" key="1">
    <source>
        <dbReference type="SAM" id="Phobius"/>
    </source>
</evidence>
<organism evidence="2 3">
    <name type="scientific">Belliella calami</name>
    <dbReference type="NCBI Taxonomy" id="2923436"/>
    <lineage>
        <taxon>Bacteria</taxon>
        <taxon>Pseudomonadati</taxon>
        <taxon>Bacteroidota</taxon>
        <taxon>Cytophagia</taxon>
        <taxon>Cytophagales</taxon>
        <taxon>Cyclobacteriaceae</taxon>
        <taxon>Belliella</taxon>
    </lineage>
</organism>
<dbReference type="EMBL" id="JAKZGS010000003">
    <property type="protein sequence ID" value="MCH7397557.1"/>
    <property type="molecule type" value="Genomic_DNA"/>
</dbReference>
<accession>A0ABS9ULW9</accession>
<dbReference type="RefSeq" id="WP_241274063.1">
    <property type="nucleotide sequence ID" value="NZ_JAKZGS010000003.1"/>
</dbReference>
<evidence type="ECO:0000313" key="2">
    <source>
        <dbReference type="EMBL" id="MCH7397557.1"/>
    </source>
</evidence>
<keyword evidence="1" id="KW-0472">Membrane</keyword>
<protein>
    <submittedName>
        <fullName evidence="2">Uncharacterized protein</fullName>
    </submittedName>
</protein>
<reference evidence="2" key="1">
    <citation type="submission" date="2022-03" db="EMBL/GenBank/DDBJ databases">
        <title>De novo assembled genomes of Belliella spp. (Cyclobacteriaceae) strains.</title>
        <authorList>
            <person name="Szabo A."/>
            <person name="Korponai K."/>
            <person name="Felfoldi T."/>
        </authorList>
    </citation>
    <scope>NUCLEOTIDE SEQUENCE</scope>
    <source>
        <strain evidence="2">DSM 107340</strain>
    </source>
</reference>
<keyword evidence="1" id="KW-0812">Transmembrane</keyword>
<keyword evidence="1" id="KW-1133">Transmembrane helix</keyword>
<dbReference type="Proteomes" id="UP001165488">
    <property type="component" value="Unassembled WGS sequence"/>
</dbReference>
<name>A0ABS9ULW9_9BACT</name>
<keyword evidence="3" id="KW-1185">Reference proteome</keyword>
<feature type="transmembrane region" description="Helical" evidence="1">
    <location>
        <begin position="12"/>
        <end position="30"/>
    </location>
</feature>
<gene>
    <name evidence="2" type="ORF">MM236_06135</name>
</gene>
<comment type="caution">
    <text evidence="2">The sequence shown here is derived from an EMBL/GenBank/DDBJ whole genome shotgun (WGS) entry which is preliminary data.</text>
</comment>